<feature type="transmembrane region" description="Helical" evidence="8">
    <location>
        <begin position="84"/>
        <end position="103"/>
    </location>
</feature>
<keyword evidence="6 8" id="KW-1133">Transmembrane helix</keyword>
<dbReference type="GO" id="GO:0005886">
    <property type="term" value="C:plasma membrane"/>
    <property type="evidence" value="ECO:0007669"/>
    <property type="project" value="UniProtKB-SubCell"/>
</dbReference>
<dbReference type="EMBL" id="CP027665">
    <property type="protein sequence ID" value="AVO39414.1"/>
    <property type="molecule type" value="Genomic_DNA"/>
</dbReference>
<evidence type="ECO:0000256" key="8">
    <source>
        <dbReference type="SAM" id="Phobius"/>
    </source>
</evidence>
<dbReference type="CDD" id="cd06550">
    <property type="entry name" value="TM_ABC_iron-siderophores_like"/>
    <property type="match status" value="1"/>
</dbReference>
<organism evidence="9 10">
    <name type="scientific">Pukyongiella litopenaei</name>
    <dbReference type="NCBI Taxonomy" id="2605946"/>
    <lineage>
        <taxon>Bacteria</taxon>
        <taxon>Pseudomonadati</taxon>
        <taxon>Pseudomonadota</taxon>
        <taxon>Alphaproteobacteria</taxon>
        <taxon>Rhodobacterales</taxon>
        <taxon>Paracoccaceae</taxon>
        <taxon>Pukyongiella</taxon>
    </lineage>
</organism>
<evidence type="ECO:0000256" key="2">
    <source>
        <dbReference type="ARBA" id="ARBA00007935"/>
    </source>
</evidence>
<reference evidence="10" key="1">
    <citation type="submission" date="2018-03" db="EMBL/GenBank/DDBJ databases">
        <title>Genomic analysis of the strain SH-1 isolated from shrimp intestine.</title>
        <authorList>
            <person name="Kim Y.-S."/>
            <person name="Kim S.-E."/>
            <person name="Kim K.-H."/>
        </authorList>
    </citation>
    <scope>NUCLEOTIDE SEQUENCE [LARGE SCALE GENOMIC DNA]</scope>
    <source>
        <strain evidence="10">SH-1</strain>
    </source>
</reference>
<dbReference type="Proteomes" id="UP000237655">
    <property type="component" value="Chromosome"/>
</dbReference>
<comment type="similarity">
    <text evidence="2">Belongs to the binding-protein-dependent transport system permease family. FecCD subfamily.</text>
</comment>
<dbReference type="Pfam" id="PF01032">
    <property type="entry name" value="FecCD"/>
    <property type="match status" value="1"/>
</dbReference>
<name>A0A2S0MU36_9RHOB</name>
<keyword evidence="3" id="KW-0813">Transport</keyword>
<keyword evidence="5 8" id="KW-0812">Transmembrane</keyword>
<evidence type="ECO:0000256" key="7">
    <source>
        <dbReference type="ARBA" id="ARBA00023136"/>
    </source>
</evidence>
<dbReference type="GO" id="GO:0022857">
    <property type="term" value="F:transmembrane transporter activity"/>
    <property type="evidence" value="ECO:0007669"/>
    <property type="project" value="InterPro"/>
</dbReference>
<dbReference type="InterPro" id="IPR037294">
    <property type="entry name" value="ABC_BtuC-like"/>
</dbReference>
<accession>A0A2S0MU36</accession>
<keyword evidence="4" id="KW-1003">Cell membrane</keyword>
<sequence length="320" mass="33042">MRRNPTIPLLALGVPVLALASLMIGADTIALADLLHDPQARLLIVAGRLPRTIAAILTGAALAAAGLIMQILSRNRFVEPATAGTAQSAALGIVLVTLLAPGWGLPAKMMAAILAALAGTAGFLALVSRLPVHQPLLVPLTGLVYGGVIGAAVSFTAYEADLLQYVDIWTNGEFSAVVRGRYEMLWVAAGAAALTYAAADQLTIVGLGRDTAINLGLGYRQVMALGLLAVSVVTAVTVVTVGLVPFVGLVVPNIVSRICGDNLRRSLPLVALTGAGLVLGCDILGRIVRHPHEVPVGTVMGIVGAVTFLWLLNARRSDAR</sequence>
<dbReference type="GO" id="GO:0033214">
    <property type="term" value="P:siderophore-iron import into cell"/>
    <property type="evidence" value="ECO:0007669"/>
    <property type="project" value="TreeGrafter"/>
</dbReference>
<dbReference type="AlphaFoldDB" id="A0A2S0MU36"/>
<dbReference type="InterPro" id="IPR000522">
    <property type="entry name" value="ABC_transptr_permease_BtuC"/>
</dbReference>
<protein>
    <submittedName>
        <fullName evidence="9">Iron chelate uptake ABC transporter family permease subunit</fullName>
    </submittedName>
</protein>
<evidence type="ECO:0000313" key="10">
    <source>
        <dbReference type="Proteomes" id="UP000237655"/>
    </source>
</evidence>
<evidence type="ECO:0000256" key="4">
    <source>
        <dbReference type="ARBA" id="ARBA00022475"/>
    </source>
</evidence>
<proteinExistence type="inferred from homology"/>
<evidence type="ECO:0000256" key="6">
    <source>
        <dbReference type="ARBA" id="ARBA00022989"/>
    </source>
</evidence>
<gene>
    <name evidence="9" type="ORF">C6Y53_18100</name>
</gene>
<dbReference type="Gene3D" id="1.10.3470.10">
    <property type="entry name" value="ABC transporter involved in vitamin B12 uptake, BtuC"/>
    <property type="match status" value="1"/>
</dbReference>
<dbReference type="PANTHER" id="PTHR30472">
    <property type="entry name" value="FERRIC ENTEROBACTIN TRANSPORT SYSTEM PERMEASE PROTEIN"/>
    <property type="match status" value="1"/>
</dbReference>
<evidence type="ECO:0000256" key="3">
    <source>
        <dbReference type="ARBA" id="ARBA00022448"/>
    </source>
</evidence>
<dbReference type="SUPFAM" id="SSF81345">
    <property type="entry name" value="ABC transporter involved in vitamin B12 uptake, BtuC"/>
    <property type="match status" value="1"/>
</dbReference>
<keyword evidence="7 8" id="KW-0472">Membrane</keyword>
<evidence type="ECO:0000313" key="9">
    <source>
        <dbReference type="EMBL" id="AVO39414.1"/>
    </source>
</evidence>
<feature type="transmembrane region" description="Helical" evidence="8">
    <location>
        <begin position="294"/>
        <end position="312"/>
    </location>
</feature>
<feature type="transmembrane region" description="Helical" evidence="8">
    <location>
        <begin position="267"/>
        <end position="288"/>
    </location>
</feature>
<feature type="transmembrane region" description="Helical" evidence="8">
    <location>
        <begin position="222"/>
        <end position="255"/>
    </location>
</feature>
<feature type="transmembrane region" description="Helical" evidence="8">
    <location>
        <begin position="52"/>
        <end position="72"/>
    </location>
</feature>
<dbReference type="PANTHER" id="PTHR30472:SF27">
    <property type="entry name" value="PETROBACTIN IMPORT SYSTEM PERMEASE PROTEIN YCLN"/>
    <property type="match status" value="1"/>
</dbReference>
<dbReference type="KEGG" id="thas:C6Y53_18100"/>
<keyword evidence="10" id="KW-1185">Reference proteome</keyword>
<dbReference type="RefSeq" id="WP_106473718.1">
    <property type="nucleotide sequence ID" value="NZ_CP027665.1"/>
</dbReference>
<feature type="transmembrane region" description="Helical" evidence="8">
    <location>
        <begin position="109"/>
        <end position="127"/>
    </location>
</feature>
<feature type="transmembrane region" description="Helical" evidence="8">
    <location>
        <begin position="136"/>
        <end position="158"/>
    </location>
</feature>
<evidence type="ECO:0000256" key="1">
    <source>
        <dbReference type="ARBA" id="ARBA00004651"/>
    </source>
</evidence>
<comment type="subcellular location">
    <subcellularLocation>
        <location evidence="1">Cell membrane</location>
        <topology evidence="1">Multi-pass membrane protein</topology>
    </subcellularLocation>
</comment>
<evidence type="ECO:0000256" key="5">
    <source>
        <dbReference type="ARBA" id="ARBA00022692"/>
    </source>
</evidence>